<dbReference type="OrthoDB" id="3724345at2759"/>
<reference evidence="1 2" key="1">
    <citation type="journal article" date="2016" name="Genome Biol. Evol.">
        <title>Divergent and convergent evolution of fungal pathogenicity.</title>
        <authorList>
            <person name="Shang Y."/>
            <person name="Xiao G."/>
            <person name="Zheng P."/>
            <person name="Cen K."/>
            <person name="Zhan S."/>
            <person name="Wang C."/>
        </authorList>
    </citation>
    <scope>NUCLEOTIDE SEQUENCE [LARGE SCALE GENOMIC DNA]</scope>
    <source>
        <strain evidence="1 2">RCEF 1005</strain>
    </source>
</reference>
<dbReference type="PANTHER" id="PTHR36922:SF1">
    <property type="entry name" value="DUF1993 DOMAIN-CONTAINING PROTEIN"/>
    <property type="match status" value="1"/>
</dbReference>
<dbReference type="Gene3D" id="1.20.120.450">
    <property type="entry name" value="dinb family like domain"/>
    <property type="match status" value="1"/>
</dbReference>
<proteinExistence type="predicted"/>
<dbReference type="Pfam" id="PF09351">
    <property type="entry name" value="DUF1993"/>
    <property type="match status" value="1"/>
</dbReference>
<comment type="caution">
    <text evidence="1">The sequence shown here is derived from an EMBL/GenBank/DDBJ whole genome shotgun (WGS) entry which is preliminary data.</text>
</comment>
<accession>A0A168GZP7</accession>
<dbReference type="STRING" id="1081108.A0A168GZP7"/>
<sequence>MAHYQFNGYNAFFVPAFDIVATTLSLLTVAESSPNATTLLTARTHETMIPFSGQCGIIATCIDKLVSRVCDISPQGWGYHDALPSYATVRGRLHAAQALLKNADQDIVNTRIATGTLMLPLDDGEAEVPLHTYVTSFNMSYLFFHLVTVYNILRKEGVELGKNDYMLVFNETLGGKPLLWEN</sequence>
<dbReference type="Proteomes" id="UP000076881">
    <property type="component" value="Unassembled WGS sequence"/>
</dbReference>
<dbReference type="InterPro" id="IPR034660">
    <property type="entry name" value="DinB/YfiT-like"/>
</dbReference>
<evidence type="ECO:0000313" key="1">
    <source>
        <dbReference type="EMBL" id="OAA77129.1"/>
    </source>
</evidence>
<gene>
    <name evidence="1" type="ORF">LEL_03952</name>
</gene>
<name>A0A168GZP7_CORDF</name>
<dbReference type="EMBL" id="AZHF01000003">
    <property type="protein sequence ID" value="OAA77129.1"/>
    <property type="molecule type" value="Genomic_DNA"/>
</dbReference>
<dbReference type="InterPro" id="IPR018531">
    <property type="entry name" value="DUF1993"/>
</dbReference>
<evidence type="ECO:0000313" key="2">
    <source>
        <dbReference type="Proteomes" id="UP000076881"/>
    </source>
</evidence>
<dbReference type="PANTHER" id="PTHR36922">
    <property type="entry name" value="BLL2446 PROTEIN"/>
    <property type="match status" value="1"/>
</dbReference>
<organism evidence="1 2">
    <name type="scientific">Akanthomyces lecanii RCEF 1005</name>
    <dbReference type="NCBI Taxonomy" id="1081108"/>
    <lineage>
        <taxon>Eukaryota</taxon>
        <taxon>Fungi</taxon>
        <taxon>Dikarya</taxon>
        <taxon>Ascomycota</taxon>
        <taxon>Pezizomycotina</taxon>
        <taxon>Sordariomycetes</taxon>
        <taxon>Hypocreomycetidae</taxon>
        <taxon>Hypocreales</taxon>
        <taxon>Cordycipitaceae</taxon>
        <taxon>Akanthomyces</taxon>
        <taxon>Cordyceps confragosa</taxon>
    </lineage>
</organism>
<dbReference type="SUPFAM" id="SSF109854">
    <property type="entry name" value="DinB/YfiT-like putative metalloenzymes"/>
    <property type="match status" value="1"/>
</dbReference>
<keyword evidence="2" id="KW-1185">Reference proteome</keyword>
<protein>
    <submittedName>
        <fullName evidence="1">Uncharacterized protein</fullName>
    </submittedName>
</protein>
<dbReference type="AlphaFoldDB" id="A0A168GZP7"/>